<dbReference type="GO" id="GO:0008234">
    <property type="term" value="F:cysteine-type peptidase activity"/>
    <property type="evidence" value="ECO:0007669"/>
    <property type="project" value="InterPro"/>
</dbReference>
<comment type="similarity">
    <text evidence="1">Belongs to the peptidase C1 family.</text>
</comment>
<feature type="chain" id="PRO_5018549989" evidence="3">
    <location>
        <begin position="20"/>
        <end position="455"/>
    </location>
</feature>
<dbReference type="PANTHER" id="PTHR12411">
    <property type="entry name" value="CYSTEINE PROTEASE FAMILY C1-RELATED"/>
    <property type="match status" value="1"/>
</dbReference>
<evidence type="ECO:0000256" key="1">
    <source>
        <dbReference type="ARBA" id="ARBA00008455"/>
    </source>
</evidence>
<keyword evidence="3" id="KW-0732">Signal</keyword>
<dbReference type="PROSITE" id="PS00639">
    <property type="entry name" value="THIOL_PROTEASE_HIS"/>
    <property type="match status" value="1"/>
</dbReference>
<dbReference type="AlphaFoldDB" id="A0A1V1WBH3"/>
<protein>
    <submittedName>
        <fullName evidence="5">Putative cysteine proteinase</fullName>
    </submittedName>
</protein>
<keyword evidence="2" id="KW-1015">Disulfide bond</keyword>
<dbReference type="PROSITE" id="PS00640">
    <property type="entry name" value="THIOL_PROTEASE_ASN"/>
    <property type="match status" value="1"/>
</dbReference>
<accession>A0A1V1WBH3</accession>
<sequence length="455" mass="51775">MNATRKFLLLSICIVLASCNFSDLPGPYCRTRRPVDCCPGRDDSCAVPILGTLCYCDHFCNRTYGQDCCPDFLPHCLGITPPEPLVHRVCHHEGRTYQVGQTIRKNCNACTCRPTSATTFEFNNCEERVCLVRPELIDGINRGNYRWRASNYTFLWGKSLDEGIRLRLGTFQPTEQASRMTAIHQGKDPLPSSFDSRRKWPNLIQPVRDQGNCGSSWAFSTTAVASDRLGIQSQGKERLSLSPQHLVSCQNRAQRGCHGGHIDRAWWFLRKRGVASESCYPYESGETGHKGTCLAKLSPNGNEPRIKCVSGGREDILHYSTPPYRIGRKEEDIMHEIFTNGPVQATFQVKEDFFLYKSGVYHHTPVSAHLPGKYRRSGWHSVRIIGWGVDHSHGRPVNYWLCANSWGSRWGEDGYFRIIRGRNECDIENFVLATWGKRRTSNGRYYGRAGRRRRS</sequence>
<dbReference type="PROSITE" id="PS50958">
    <property type="entry name" value="SMB_2"/>
    <property type="match status" value="1"/>
</dbReference>
<dbReference type="EMBL" id="GFCD01000086">
    <property type="protein sequence ID" value="JAV45699.1"/>
    <property type="molecule type" value="Transcribed_RNA"/>
</dbReference>
<dbReference type="InterPro" id="IPR013128">
    <property type="entry name" value="Peptidase_C1A"/>
</dbReference>
<feature type="signal peptide" evidence="3">
    <location>
        <begin position="1"/>
        <end position="19"/>
    </location>
</feature>
<dbReference type="Pfam" id="PF00112">
    <property type="entry name" value="Peptidase_C1"/>
    <property type="match status" value="1"/>
</dbReference>
<name>A0A1V1WBH3_9SCOR</name>
<dbReference type="InterPro" id="IPR025661">
    <property type="entry name" value="Pept_asp_AS"/>
</dbReference>
<dbReference type="CDD" id="cd02620">
    <property type="entry name" value="Peptidase_C1A_CathepsinB"/>
    <property type="match status" value="1"/>
</dbReference>
<dbReference type="InterPro" id="IPR038765">
    <property type="entry name" value="Papain-like_cys_pep_sf"/>
</dbReference>
<evidence type="ECO:0000256" key="2">
    <source>
        <dbReference type="ARBA" id="ARBA00023157"/>
    </source>
</evidence>
<proteinExistence type="inferred from homology"/>
<feature type="domain" description="SMB" evidence="4">
    <location>
        <begin position="34"/>
        <end position="80"/>
    </location>
</feature>
<dbReference type="SUPFAM" id="SSF54001">
    <property type="entry name" value="Cysteine proteinases"/>
    <property type="match status" value="1"/>
</dbReference>
<evidence type="ECO:0000259" key="4">
    <source>
        <dbReference type="PROSITE" id="PS50958"/>
    </source>
</evidence>
<evidence type="ECO:0000313" key="5">
    <source>
        <dbReference type="EMBL" id="JAV45699.1"/>
    </source>
</evidence>
<evidence type="ECO:0000256" key="3">
    <source>
        <dbReference type="SAM" id="SignalP"/>
    </source>
</evidence>
<dbReference type="GO" id="GO:0006508">
    <property type="term" value="P:proteolysis"/>
    <property type="evidence" value="ECO:0007669"/>
    <property type="project" value="InterPro"/>
</dbReference>
<dbReference type="Gene3D" id="3.90.70.10">
    <property type="entry name" value="Cysteine proteinases"/>
    <property type="match status" value="1"/>
</dbReference>
<reference evidence="5" key="1">
    <citation type="journal article" date="2016" name="Toxins">
        <title>Venom Gland Transcriptomic and Proteomic Analyses of the Enigmatic Scorpion Superstitionia donensis (Scorpiones: Superstitioniidae), with Insights on the Evolution of Its Venom Components.</title>
        <authorList>
            <person name="Santibanez-Lopez C.E."/>
            <person name="Cid-Uribe J.I."/>
            <person name="Batista C.V."/>
            <person name="Ortiz E."/>
            <person name="Possani L.D."/>
        </authorList>
    </citation>
    <scope>NUCLEOTIDE SEQUENCE</scope>
    <source>
        <strain evidence="5">Pooled</strain>
        <tissue evidence="5">Venom gland</tissue>
    </source>
</reference>
<organism evidence="5">
    <name type="scientific">Superstitionia donensis</name>
    <dbReference type="NCBI Taxonomy" id="311983"/>
    <lineage>
        <taxon>Eukaryota</taxon>
        <taxon>Metazoa</taxon>
        <taxon>Ecdysozoa</taxon>
        <taxon>Arthropoda</taxon>
        <taxon>Chelicerata</taxon>
        <taxon>Arachnida</taxon>
        <taxon>Scorpiones</taxon>
        <taxon>Iurida</taxon>
        <taxon>Chactoidea</taxon>
        <taxon>Superstitionidae</taxon>
        <taxon>Superstitionia</taxon>
    </lineage>
</organism>
<dbReference type="SMART" id="SM00645">
    <property type="entry name" value="Pept_C1"/>
    <property type="match status" value="1"/>
</dbReference>
<dbReference type="InterPro" id="IPR001212">
    <property type="entry name" value="Somatomedin_B_dom"/>
</dbReference>
<dbReference type="PRINTS" id="PR00705">
    <property type="entry name" value="PAPAIN"/>
</dbReference>
<dbReference type="PROSITE" id="PS51257">
    <property type="entry name" value="PROKAR_LIPOPROTEIN"/>
    <property type="match status" value="1"/>
</dbReference>
<dbReference type="InterPro" id="IPR000668">
    <property type="entry name" value="Peptidase_C1A_C"/>
</dbReference>
<dbReference type="InterPro" id="IPR025660">
    <property type="entry name" value="Pept_his_AS"/>
</dbReference>